<dbReference type="GO" id="GO:0016757">
    <property type="term" value="F:glycosyltransferase activity"/>
    <property type="evidence" value="ECO:0007669"/>
    <property type="project" value="InterPro"/>
</dbReference>
<dbReference type="Pfam" id="PF13439">
    <property type="entry name" value="Glyco_transf_4"/>
    <property type="match status" value="1"/>
</dbReference>
<dbReference type="Pfam" id="PF00534">
    <property type="entry name" value="Glycos_transf_1"/>
    <property type="match status" value="1"/>
</dbReference>
<organism evidence="3 4">
    <name type="scientific">Candidatus Buchananbacteria bacterium CG10_big_fil_rev_8_21_14_0_10_33_19</name>
    <dbReference type="NCBI Taxonomy" id="1974525"/>
    <lineage>
        <taxon>Bacteria</taxon>
        <taxon>Candidatus Buchananiibacteriota</taxon>
    </lineage>
</organism>
<protein>
    <recommendedName>
        <fullName evidence="5">Glycosyl transferase family 1 domain-containing protein</fullName>
    </recommendedName>
</protein>
<dbReference type="Gene3D" id="3.40.50.2000">
    <property type="entry name" value="Glycogen Phosphorylase B"/>
    <property type="match status" value="2"/>
</dbReference>
<dbReference type="PANTHER" id="PTHR45947">
    <property type="entry name" value="SULFOQUINOVOSYL TRANSFERASE SQD2"/>
    <property type="match status" value="1"/>
</dbReference>
<dbReference type="InterPro" id="IPR050194">
    <property type="entry name" value="Glycosyltransferase_grp1"/>
</dbReference>
<proteinExistence type="predicted"/>
<feature type="domain" description="Glycosyl transferase family 1" evidence="1">
    <location>
        <begin position="199"/>
        <end position="359"/>
    </location>
</feature>
<evidence type="ECO:0000313" key="3">
    <source>
        <dbReference type="EMBL" id="PIS05820.1"/>
    </source>
</evidence>
<dbReference type="EMBL" id="PEZY01000012">
    <property type="protein sequence ID" value="PIS05820.1"/>
    <property type="molecule type" value="Genomic_DNA"/>
</dbReference>
<evidence type="ECO:0000259" key="1">
    <source>
        <dbReference type="Pfam" id="PF00534"/>
    </source>
</evidence>
<dbReference type="PANTHER" id="PTHR45947:SF3">
    <property type="entry name" value="SULFOQUINOVOSYL TRANSFERASE SQD2"/>
    <property type="match status" value="1"/>
</dbReference>
<sequence>MENNKVNGVARDGGLGQKPKILIFSLAYHPFVGGAEVAIKEITDRLGGDFEFDMVTANLDGRQKATEKIGNINVHRIGNGKLGKYLFPCLAYRYSKKLQAKNSYDMIWAMMANQAGWAAMRFKKKFPKVKYLLSLQEGDSEWDIWLRTFFIRPIYKSIYRRADKIQAISNFLKNRAVRLGAKGDIVVVPNGVKVQNVEIKTQNYNSKLKQIITVSRLVKKNGVADLIKAMTDVNGKLIIIGDGKLKNSLESLRNRLNLTDKIDFWGKIDNRQVYNALRDTTVFVRPSLTEGLGNAFLEAMSVGVPVVGTKVGGIPDFLEDKKTGYFCEVKNPKSIAKKINYILAEENKAEVEQVVENAKRLVEDRYSWNRIYIDIKKIIDKLIS</sequence>
<name>A0A2H0W5B8_9BACT</name>
<dbReference type="InterPro" id="IPR001296">
    <property type="entry name" value="Glyco_trans_1"/>
</dbReference>
<gene>
    <name evidence="3" type="ORF">COT80_03580</name>
</gene>
<dbReference type="AlphaFoldDB" id="A0A2H0W5B8"/>
<dbReference type="SUPFAM" id="SSF53756">
    <property type="entry name" value="UDP-Glycosyltransferase/glycogen phosphorylase"/>
    <property type="match status" value="1"/>
</dbReference>
<dbReference type="InterPro" id="IPR028098">
    <property type="entry name" value="Glyco_trans_4-like_N"/>
</dbReference>
<evidence type="ECO:0008006" key="5">
    <source>
        <dbReference type="Google" id="ProtNLM"/>
    </source>
</evidence>
<evidence type="ECO:0000259" key="2">
    <source>
        <dbReference type="Pfam" id="PF13439"/>
    </source>
</evidence>
<feature type="domain" description="Glycosyltransferase subfamily 4-like N-terminal" evidence="2">
    <location>
        <begin position="32"/>
        <end position="194"/>
    </location>
</feature>
<dbReference type="CDD" id="cd03801">
    <property type="entry name" value="GT4_PimA-like"/>
    <property type="match status" value="1"/>
</dbReference>
<comment type="caution">
    <text evidence="3">The sequence shown here is derived from an EMBL/GenBank/DDBJ whole genome shotgun (WGS) entry which is preliminary data.</text>
</comment>
<accession>A0A2H0W5B8</accession>
<evidence type="ECO:0000313" key="4">
    <source>
        <dbReference type="Proteomes" id="UP000229056"/>
    </source>
</evidence>
<dbReference type="Proteomes" id="UP000229056">
    <property type="component" value="Unassembled WGS sequence"/>
</dbReference>
<reference evidence="4" key="1">
    <citation type="submission" date="2017-09" db="EMBL/GenBank/DDBJ databases">
        <title>Depth-based differentiation of microbial function through sediment-hosted aquifers and enrichment of novel symbionts in the deep terrestrial subsurface.</title>
        <authorList>
            <person name="Probst A.J."/>
            <person name="Ladd B."/>
            <person name="Jarett J.K."/>
            <person name="Geller-Mcgrath D.E."/>
            <person name="Sieber C.M.K."/>
            <person name="Emerson J.B."/>
            <person name="Anantharaman K."/>
            <person name="Thomas B.C."/>
            <person name="Malmstrom R."/>
            <person name="Stieglmeier M."/>
            <person name="Klingl A."/>
            <person name="Woyke T."/>
            <person name="Ryan C.M."/>
            <person name="Banfield J.F."/>
        </authorList>
    </citation>
    <scope>NUCLEOTIDE SEQUENCE [LARGE SCALE GENOMIC DNA]</scope>
</reference>